<dbReference type="InterPro" id="IPR000073">
    <property type="entry name" value="AB_hydrolase_1"/>
</dbReference>
<dbReference type="PANTHER" id="PTHR43433:SF5">
    <property type="entry name" value="AB HYDROLASE-1 DOMAIN-CONTAINING PROTEIN"/>
    <property type="match status" value="1"/>
</dbReference>
<evidence type="ECO:0000313" key="3">
    <source>
        <dbReference type="Proteomes" id="UP000589036"/>
    </source>
</evidence>
<comment type="caution">
    <text evidence="2">The sequence shown here is derived from an EMBL/GenBank/DDBJ whole genome shotgun (WGS) entry which is preliminary data.</text>
</comment>
<accession>A0A852TS19</accession>
<dbReference type="EC" id="3.1.1.24" evidence="2"/>
<dbReference type="AlphaFoldDB" id="A0A852TS19"/>
<sequence length="255" mass="27503">MAVVPLQYRFDGPSRAPVVLLLPDLGAKWSMWEPQMPELTRGMRVLRVNHRGHGRSPAPDGAYTVAELGGDVLALLDECELERFSVVGSGLGGMVALWLAAVESGRAHRLALLSTTTWAPPAQRWRGRGTRARTGGAVAVSDEVTRSWFTPGFAERRPDIVSRVVEEFEATGRAGYAGCCEAIAALDQRVMPARVRAPAVVISAAHDPETPPGHGRRLANALPGSRFEVVSGAAHLVNIERADRVNELLMEHIAP</sequence>
<organism evidence="2 3">
    <name type="scientific">Spinactinospora alkalitolerans</name>
    <dbReference type="NCBI Taxonomy" id="687207"/>
    <lineage>
        <taxon>Bacteria</taxon>
        <taxon>Bacillati</taxon>
        <taxon>Actinomycetota</taxon>
        <taxon>Actinomycetes</taxon>
        <taxon>Streptosporangiales</taxon>
        <taxon>Nocardiopsidaceae</taxon>
        <taxon>Spinactinospora</taxon>
    </lineage>
</organism>
<dbReference type="InterPro" id="IPR050471">
    <property type="entry name" value="AB_hydrolase"/>
</dbReference>
<dbReference type="RefSeq" id="WP_179641269.1">
    <property type="nucleotide sequence ID" value="NZ_BAAAYY010000005.1"/>
</dbReference>
<feature type="domain" description="AB hydrolase-1" evidence="1">
    <location>
        <begin position="17"/>
        <end position="241"/>
    </location>
</feature>
<dbReference type="GO" id="GO:0047570">
    <property type="term" value="F:3-oxoadipate enol-lactonase activity"/>
    <property type="evidence" value="ECO:0007669"/>
    <property type="project" value="UniProtKB-EC"/>
</dbReference>
<evidence type="ECO:0000259" key="1">
    <source>
        <dbReference type="Pfam" id="PF00561"/>
    </source>
</evidence>
<evidence type="ECO:0000313" key="2">
    <source>
        <dbReference type="EMBL" id="NYE44964.1"/>
    </source>
</evidence>
<name>A0A852TS19_9ACTN</name>
<dbReference type="Proteomes" id="UP000589036">
    <property type="component" value="Unassembled WGS sequence"/>
</dbReference>
<dbReference type="Pfam" id="PF00561">
    <property type="entry name" value="Abhydrolase_1"/>
    <property type="match status" value="1"/>
</dbReference>
<dbReference type="SUPFAM" id="SSF53474">
    <property type="entry name" value="alpha/beta-Hydrolases"/>
    <property type="match status" value="1"/>
</dbReference>
<protein>
    <submittedName>
        <fullName evidence="2">3-oxoadipate enol-lactonase</fullName>
        <ecNumber evidence="2">3.1.1.24</ecNumber>
    </submittedName>
</protein>
<keyword evidence="2" id="KW-0378">Hydrolase</keyword>
<dbReference type="EMBL" id="JACCCC010000001">
    <property type="protein sequence ID" value="NYE44964.1"/>
    <property type="molecule type" value="Genomic_DNA"/>
</dbReference>
<dbReference type="Gene3D" id="3.40.50.1820">
    <property type="entry name" value="alpha/beta hydrolase"/>
    <property type="match status" value="1"/>
</dbReference>
<dbReference type="PANTHER" id="PTHR43433">
    <property type="entry name" value="HYDROLASE, ALPHA/BETA FOLD FAMILY PROTEIN"/>
    <property type="match status" value="1"/>
</dbReference>
<proteinExistence type="predicted"/>
<gene>
    <name evidence="2" type="ORF">HDA32_000084</name>
</gene>
<keyword evidence="3" id="KW-1185">Reference proteome</keyword>
<dbReference type="InterPro" id="IPR029058">
    <property type="entry name" value="AB_hydrolase_fold"/>
</dbReference>
<reference evidence="2 3" key="1">
    <citation type="submission" date="2020-07" db="EMBL/GenBank/DDBJ databases">
        <title>Sequencing the genomes of 1000 actinobacteria strains.</title>
        <authorList>
            <person name="Klenk H.-P."/>
        </authorList>
    </citation>
    <scope>NUCLEOTIDE SEQUENCE [LARGE SCALE GENOMIC DNA]</scope>
    <source>
        <strain evidence="2 3">CXB654</strain>
    </source>
</reference>